<evidence type="ECO:0000313" key="1">
    <source>
        <dbReference type="EMBL" id="OCK87041.1"/>
    </source>
</evidence>
<protein>
    <submittedName>
        <fullName evidence="1">Uncharacterized protein</fullName>
    </submittedName>
</protein>
<proteinExistence type="predicted"/>
<evidence type="ECO:0000313" key="2">
    <source>
        <dbReference type="Proteomes" id="UP000250078"/>
    </source>
</evidence>
<gene>
    <name evidence="1" type="ORF">K441DRAFT_596360</name>
</gene>
<dbReference type="Proteomes" id="UP000250078">
    <property type="component" value="Unassembled WGS sequence"/>
</dbReference>
<reference evidence="1 2" key="1">
    <citation type="journal article" date="2016" name="Nat. Commun.">
        <title>Ectomycorrhizal ecology is imprinted in the genome of the dominant symbiotic fungus Cenococcum geophilum.</title>
        <authorList>
            <consortium name="DOE Joint Genome Institute"/>
            <person name="Peter M."/>
            <person name="Kohler A."/>
            <person name="Ohm R.A."/>
            <person name="Kuo A."/>
            <person name="Krutzmann J."/>
            <person name="Morin E."/>
            <person name="Arend M."/>
            <person name="Barry K.W."/>
            <person name="Binder M."/>
            <person name="Choi C."/>
            <person name="Clum A."/>
            <person name="Copeland A."/>
            <person name="Grisel N."/>
            <person name="Haridas S."/>
            <person name="Kipfer T."/>
            <person name="LaButti K."/>
            <person name="Lindquist E."/>
            <person name="Lipzen A."/>
            <person name="Maire R."/>
            <person name="Meier B."/>
            <person name="Mihaltcheva S."/>
            <person name="Molinier V."/>
            <person name="Murat C."/>
            <person name="Poggeler S."/>
            <person name="Quandt C.A."/>
            <person name="Sperisen C."/>
            <person name="Tritt A."/>
            <person name="Tisserant E."/>
            <person name="Crous P.W."/>
            <person name="Henrissat B."/>
            <person name="Nehls U."/>
            <person name="Egli S."/>
            <person name="Spatafora J.W."/>
            <person name="Grigoriev I.V."/>
            <person name="Martin F.M."/>
        </authorList>
    </citation>
    <scope>NUCLEOTIDE SEQUENCE [LARGE SCALE GENOMIC DNA]</scope>
    <source>
        <strain evidence="1 2">1.58</strain>
    </source>
</reference>
<organism evidence="1 2">
    <name type="scientific">Cenococcum geophilum 1.58</name>
    <dbReference type="NCBI Taxonomy" id="794803"/>
    <lineage>
        <taxon>Eukaryota</taxon>
        <taxon>Fungi</taxon>
        <taxon>Dikarya</taxon>
        <taxon>Ascomycota</taxon>
        <taxon>Pezizomycotina</taxon>
        <taxon>Dothideomycetes</taxon>
        <taxon>Pleosporomycetidae</taxon>
        <taxon>Gloniales</taxon>
        <taxon>Gloniaceae</taxon>
        <taxon>Cenococcum</taxon>
    </lineage>
</organism>
<sequence length="52" mass="6035">YKLTKEECRVLKEFYLDKNLSKGFIRVSLSPIAALVIFVKKPGGGLYFYIDY</sequence>
<keyword evidence="2" id="KW-1185">Reference proteome</keyword>
<accession>A0ACC8EL65</accession>
<dbReference type="EMBL" id="KV748273">
    <property type="protein sequence ID" value="OCK87041.1"/>
    <property type="molecule type" value="Genomic_DNA"/>
</dbReference>
<feature type="non-terminal residue" evidence="1">
    <location>
        <position position="1"/>
    </location>
</feature>
<name>A0ACC8EL65_9PEZI</name>